<dbReference type="Proteomes" id="UP000469430">
    <property type="component" value="Unassembled WGS sequence"/>
</dbReference>
<dbReference type="SUPFAM" id="SSF53613">
    <property type="entry name" value="Ribokinase-like"/>
    <property type="match status" value="1"/>
</dbReference>
<dbReference type="OrthoDB" id="9775849at2"/>
<dbReference type="InterPro" id="IPR029056">
    <property type="entry name" value="Ribokinase-like"/>
</dbReference>
<dbReference type="AlphaFoldDB" id="A0A6I4TY06"/>
<dbReference type="PROSITE" id="PS00584">
    <property type="entry name" value="PFKB_KINASES_2"/>
    <property type="match status" value="1"/>
</dbReference>
<evidence type="ECO:0000313" key="6">
    <source>
        <dbReference type="EMBL" id="MXO99941.1"/>
    </source>
</evidence>
<protein>
    <submittedName>
        <fullName evidence="6">Ribokinase</fullName>
    </submittedName>
</protein>
<proteinExistence type="inferred from homology"/>
<dbReference type="PANTHER" id="PTHR10584:SF166">
    <property type="entry name" value="RIBOKINASE"/>
    <property type="match status" value="1"/>
</dbReference>
<dbReference type="EMBL" id="WTYJ01000002">
    <property type="protein sequence ID" value="MXO99941.1"/>
    <property type="molecule type" value="Genomic_DNA"/>
</dbReference>
<keyword evidence="2 4" id="KW-0808">Transferase</keyword>
<dbReference type="PANTHER" id="PTHR10584">
    <property type="entry name" value="SUGAR KINASE"/>
    <property type="match status" value="1"/>
</dbReference>
<comment type="similarity">
    <text evidence="1 4">Belongs to the carbohydrate kinase PfkB family.</text>
</comment>
<gene>
    <name evidence="6" type="ORF">GRI97_13185</name>
</gene>
<reference evidence="6 7" key="1">
    <citation type="submission" date="2019-12" db="EMBL/GenBank/DDBJ databases">
        <title>Genomic-based taxomic classification of the family Erythrobacteraceae.</title>
        <authorList>
            <person name="Xu L."/>
        </authorList>
    </citation>
    <scope>NUCLEOTIDE SEQUENCE [LARGE SCALE GENOMIC DNA]</scope>
    <source>
        <strain evidence="6 7">S36</strain>
    </source>
</reference>
<comment type="caution">
    <text evidence="6">The sequence shown here is derived from an EMBL/GenBank/DDBJ whole genome shotgun (WGS) entry which is preliminary data.</text>
</comment>
<accession>A0A6I4TY06</accession>
<organism evidence="6 7">
    <name type="scientific">Croceibacterium xixiisoli</name>
    <dbReference type="NCBI Taxonomy" id="1476466"/>
    <lineage>
        <taxon>Bacteria</taxon>
        <taxon>Pseudomonadati</taxon>
        <taxon>Pseudomonadota</taxon>
        <taxon>Alphaproteobacteria</taxon>
        <taxon>Sphingomonadales</taxon>
        <taxon>Erythrobacteraceae</taxon>
        <taxon>Croceibacterium</taxon>
    </lineage>
</organism>
<dbReference type="PRINTS" id="PR00990">
    <property type="entry name" value="RIBOKINASE"/>
</dbReference>
<evidence type="ECO:0000256" key="3">
    <source>
        <dbReference type="ARBA" id="ARBA00022777"/>
    </source>
</evidence>
<dbReference type="Gene3D" id="3.40.1190.20">
    <property type="match status" value="1"/>
</dbReference>
<evidence type="ECO:0000259" key="5">
    <source>
        <dbReference type="Pfam" id="PF00294"/>
    </source>
</evidence>
<feature type="domain" description="Carbohydrate kinase PfkB" evidence="5">
    <location>
        <begin position="7"/>
        <end position="303"/>
    </location>
</feature>
<dbReference type="GO" id="GO:0016301">
    <property type="term" value="F:kinase activity"/>
    <property type="evidence" value="ECO:0007669"/>
    <property type="project" value="UniProtKB-KW"/>
</dbReference>
<keyword evidence="3 4" id="KW-0418">Kinase</keyword>
<dbReference type="InterPro" id="IPR002139">
    <property type="entry name" value="Ribo/fructo_kinase"/>
</dbReference>
<evidence type="ECO:0000313" key="7">
    <source>
        <dbReference type="Proteomes" id="UP000469430"/>
    </source>
</evidence>
<dbReference type="InterPro" id="IPR011611">
    <property type="entry name" value="PfkB_dom"/>
</dbReference>
<sequence length="316" mass="32461">MTNNNRAFVIGSYVAGCIANAARMPERGETILAQSFLLQPGGKGFNLMAGLHRLGAAVDGILPVGDDLWGCIAPALMTQIGLPTSWLMPIPGPSGGAVGLVDGQGENVISVFPGANARLSPDHVASLHGQLTKARIVAAQCEVQPRAIAQAFAMARDAGITTVFNPSPWQGGVCDLLRLADIVIVNWGEARQIAGELGVLWPPDQDTASLPLLAAAAHGLGVEHLIVTQGAGGAICFPAGQDAIHQPAFPTVPVDTIGAGDGFSAGLIAALLDDLPMADALRQAAACGSLVCRGVGVIDYLPDRAEVEALLRVWPG</sequence>
<evidence type="ECO:0000256" key="2">
    <source>
        <dbReference type="ARBA" id="ARBA00022679"/>
    </source>
</evidence>
<evidence type="ECO:0000256" key="4">
    <source>
        <dbReference type="RuleBase" id="RU003704"/>
    </source>
</evidence>
<dbReference type="GO" id="GO:0006796">
    <property type="term" value="P:phosphate-containing compound metabolic process"/>
    <property type="evidence" value="ECO:0007669"/>
    <property type="project" value="UniProtKB-ARBA"/>
</dbReference>
<dbReference type="Pfam" id="PF00294">
    <property type="entry name" value="PfkB"/>
    <property type="match status" value="1"/>
</dbReference>
<evidence type="ECO:0000256" key="1">
    <source>
        <dbReference type="ARBA" id="ARBA00010688"/>
    </source>
</evidence>
<dbReference type="RefSeq" id="WP_161391619.1">
    <property type="nucleotide sequence ID" value="NZ_JBHSCP010000001.1"/>
</dbReference>
<dbReference type="InterPro" id="IPR002173">
    <property type="entry name" value="Carboh/pur_kinase_PfkB_CS"/>
</dbReference>
<keyword evidence="7" id="KW-1185">Reference proteome</keyword>
<name>A0A6I4TY06_9SPHN</name>